<dbReference type="AlphaFoldDB" id="A0A4P9VX10"/>
<evidence type="ECO:0008006" key="4">
    <source>
        <dbReference type="Google" id="ProtNLM"/>
    </source>
</evidence>
<keyword evidence="1" id="KW-0732">Signal</keyword>
<reference evidence="3" key="1">
    <citation type="journal article" date="2018" name="Nat. Microbiol.">
        <title>Leveraging single-cell genomics to expand the fungal tree of life.</title>
        <authorList>
            <person name="Ahrendt S.R."/>
            <person name="Quandt C.A."/>
            <person name="Ciobanu D."/>
            <person name="Clum A."/>
            <person name="Salamov A."/>
            <person name="Andreopoulos B."/>
            <person name="Cheng J.F."/>
            <person name="Woyke T."/>
            <person name="Pelin A."/>
            <person name="Henrissat B."/>
            <person name="Reynolds N.K."/>
            <person name="Benny G.L."/>
            <person name="Smith M.E."/>
            <person name="James T.Y."/>
            <person name="Grigoriev I.V."/>
        </authorList>
    </citation>
    <scope>NUCLEOTIDE SEQUENCE [LARGE SCALE GENOMIC DNA]</scope>
</reference>
<organism evidence="2 3">
    <name type="scientific">Blyttiomyces helicus</name>
    <dbReference type="NCBI Taxonomy" id="388810"/>
    <lineage>
        <taxon>Eukaryota</taxon>
        <taxon>Fungi</taxon>
        <taxon>Fungi incertae sedis</taxon>
        <taxon>Chytridiomycota</taxon>
        <taxon>Chytridiomycota incertae sedis</taxon>
        <taxon>Chytridiomycetes</taxon>
        <taxon>Chytridiomycetes incertae sedis</taxon>
        <taxon>Blyttiomyces</taxon>
    </lineage>
</organism>
<feature type="signal peptide" evidence="1">
    <location>
        <begin position="1"/>
        <end position="25"/>
    </location>
</feature>
<feature type="chain" id="PRO_5020345384" description="NAD(P)-binding domain-containing protein" evidence="1">
    <location>
        <begin position="26"/>
        <end position="258"/>
    </location>
</feature>
<protein>
    <recommendedName>
        <fullName evidence="4">NAD(P)-binding domain-containing protein</fullName>
    </recommendedName>
</protein>
<dbReference type="PANTHER" id="PTHR14097:SF8">
    <property type="entry name" value="NAD(P)-BINDING DOMAIN-CONTAINING PROTEIN"/>
    <property type="match status" value="1"/>
</dbReference>
<dbReference type="Gene3D" id="3.40.50.720">
    <property type="entry name" value="NAD(P)-binding Rossmann-like Domain"/>
    <property type="match status" value="1"/>
</dbReference>
<gene>
    <name evidence="2" type="ORF">BDK51DRAFT_45463</name>
</gene>
<dbReference type="Proteomes" id="UP000269721">
    <property type="component" value="Unassembled WGS sequence"/>
</dbReference>
<evidence type="ECO:0000313" key="3">
    <source>
        <dbReference type="Proteomes" id="UP000269721"/>
    </source>
</evidence>
<sequence>MGLLSSSLVACLALLLAALLFSLDSSPSLLNPQPLMASTATKPIKLILTGATGTAGSEVLRQALVHPKIERVTVLSRRPLPPHVAPAGGSHPKLNVVIHENYESYPPELLKQVEGHDAVIWAQGISAVGFKEDAYKVITHDYPVAAAKAFATLKPAGGDKKLTYSFRPGGIVNTQPVPQAGMLQKAMSLLGPVLAPLMKTSMISTPDLANGMIEAVVRASAGTLRTEWPGKGNLGDENTFSNEEIKKLAQEGGFATKY</sequence>
<keyword evidence="3" id="KW-1185">Reference proteome</keyword>
<dbReference type="OrthoDB" id="2116867at2759"/>
<dbReference type="InterPro" id="IPR036291">
    <property type="entry name" value="NAD(P)-bd_dom_sf"/>
</dbReference>
<dbReference type="EMBL" id="ML002062">
    <property type="protein sequence ID" value="RKO82810.1"/>
    <property type="molecule type" value="Genomic_DNA"/>
</dbReference>
<proteinExistence type="predicted"/>
<dbReference type="SUPFAM" id="SSF51735">
    <property type="entry name" value="NAD(P)-binding Rossmann-fold domains"/>
    <property type="match status" value="1"/>
</dbReference>
<name>A0A4P9VX10_9FUNG</name>
<accession>A0A4P9VX10</accession>
<evidence type="ECO:0000256" key="1">
    <source>
        <dbReference type="SAM" id="SignalP"/>
    </source>
</evidence>
<evidence type="ECO:0000313" key="2">
    <source>
        <dbReference type="EMBL" id="RKO82810.1"/>
    </source>
</evidence>
<dbReference type="PANTHER" id="PTHR14097">
    <property type="entry name" value="OXIDOREDUCTASE HTATIP2"/>
    <property type="match status" value="1"/>
</dbReference>